<gene>
    <name evidence="3" type="ORF">BHS09_13855</name>
</gene>
<evidence type="ECO:0000256" key="1">
    <source>
        <dbReference type="SAM" id="MobiDB-lite"/>
    </source>
</evidence>
<evidence type="ECO:0000259" key="2">
    <source>
        <dbReference type="Pfam" id="PF20093"/>
    </source>
</evidence>
<dbReference type="EMBL" id="CP017174">
    <property type="protein sequence ID" value="QDE67977.1"/>
    <property type="molecule type" value="Genomic_DNA"/>
</dbReference>
<dbReference type="RefSeq" id="WP_140798128.1">
    <property type="nucleotide sequence ID" value="NZ_CP017173.1"/>
</dbReference>
<organism evidence="3 4">
    <name type="scientific">Myxococcus xanthus</name>
    <dbReference type="NCBI Taxonomy" id="34"/>
    <lineage>
        <taxon>Bacteria</taxon>
        <taxon>Pseudomonadati</taxon>
        <taxon>Myxococcota</taxon>
        <taxon>Myxococcia</taxon>
        <taxon>Myxococcales</taxon>
        <taxon>Cystobacterineae</taxon>
        <taxon>Myxococcaceae</taxon>
        <taxon>Myxococcus</taxon>
    </lineage>
</organism>
<evidence type="ECO:0000313" key="4">
    <source>
        <dbReference type="Proteomes" id="UP000320179"/>
    </source>
</evidence>
<feature type="domain" description="DUF6484" evidence="2">
    <location>
        <begin position="27"/>
        <end position="92"/>
    </location>
</feature>
<dbReference type="InterPro" id="IPR045506">
    <property type="entry name" value="DUF6484"/>
</dbReference>
<reference evidence="3 4" key="1">
    <citation type="journal article" date="2019" name="Science">
        <title>Social genes are selection hotspots in kin groups of a soil microbe.</title>
        <authorList>
            <person name="Wielgoss S."/>
            <person name="Wolfensberger R."/>
            <person name="Sun L."/>
            <person name="Fiegna F."/>
            <person name="Velicer G.J."/>
        </authorList>
    </citation>
    <scope>NUCLEOTIDE SEQUENCE [LARGE SCALE GENOMIC DNA]</scope>
    <source>
        <strain evidence="3 4">MC3.5.9c15</strain>
    </source>
</reference>
<accession>A0AAE6FZ96</accession>
<proteinExistence type="predicted"/>
<dbReference type="Proteomes" id="UP000320179">
    <property type="component" value="Chromosome"/>
</dbReference>
<name>A0AAE6FZ96_MYXXA</name>
<dbReference type="Pfam" id="PF20093">
    <property type="entry name" value="DUF6484"/>
    <property type="match status" value="1"/>
</dbReference>
<evidence type="ECO:0000313" key="3">
    <source>
        <dbReference type="EMBL" id="QDE67977.1"/>
    </source>
</evidence>
<dbReference type="AlphaFoldDB" id="A0AAE6FZ96"/>
<protein>
    <recommendedName>
        <fullName evidence="2">DUF6484 domain-containing protein</fullName>
    </recommendedName>
</protein>
<sequence>MHAKDGETVPFVGDAEEPRVDSRGPRVGWLVGVDGAGNPQVDFEGNTAGPLCARTIIPMSPKVLADATARRPGAVLLFEQDDLSRPVLIGLLQPASTAPLVEALLSGAADSESALDAHVDGRRVVLEGKEEVVLRCGEATITLRRNGKVVIRGVQVETHATGTNRIKGASVKVN</sequence>
<feature type="region of interest" description="Disordered" evidence="1">
    <location>
        <begin position="1"/>
        <end position="20"/>
    </location>
</feature>